<evidence type="ECO:0000256" key="11">
    <source>
        <dbReference type="ARBA" id="ARBA00023098"/>
    </source>
</evidence>
<keyword evidence="5" id="KW-0221">Differentiation</keyword>
<evidence type="ECO:0000256" key="8">
    <source>
        <dbReference type="ARBA" id="ARBA00022857"/>
    </source>
</evidence>
<keyword evidence="10" id="KW-0560">Oxidoreductase</keyword>
<keyword evidence="6" id="KW-0256">Endoplasmic reticulum</keyword>
<dbReference type="InterPro" id="IPR039357">
    <property type="entry name" value="SRD5A/TECR"/>
</dbReference>
<dbReference type="OrthoDB" id="5788137at2759"/>
<reference evidence="16" key="1">
    <citation type="journal article" date="2015" name="PLoS Genet.">
        <title>Genome Sequence and Transcriptome Analyses of Chrysochromulina tobin: Metabolic Tools for Enhanced Algal Fitness in the Prominent Order Prymnesiales (Haptophyceae).</title>
        <authorList>
            <person name="Hovde B.T."/>
            <person name="Deodato C.R."/>
            <person name="Hunsperger H.M."/>
            <person name="Ryken S.A."/>
            <person name="Yost W."/>
            <person name="Jha R.K."/>
            <person name="Patterson J."/>
            <person name="Monnat R.J. Jr."/>
            <person name="Barlow S.B."/>
            <person name="Starkenburg S.R."/>
            <person name="Cattolico R.A."/>
        </authorList>
    </citation>
    <scope>NUCLEOTIDE SEQUENCE</scope>
    <source>
        <strain evidence="16">CCMP291</strain>
    </source>
</reference>
<comment type="similarity">
    <text evidence="3">Belongs to the steroid 5-alpha reductase family.</text>
</comment>
<evidence type="ECO:0000256" key="5">
    <source>
        <dbReference type="ARBA" id="ARBA00022782"/>
    </source>
</evidence>
<dbReference type="GO" id="GO:0005789">
    <property type="term" value="C:endoplasmic reticulum membrane"/>
    <property type="evidence" value="ECO:0007669"/>
    <property type="project" value="UniProtKB-SubCell"/>
</dbReference>
<evidence type="ECO:0000259" key="14">
    <source>
        <dbReference type="Pfam" id="PF02544"/>
    </source>
</evidence>
<comment type="subcellular location">
    <subcellularLocation>
        <location evidence="1">Endoplasmic reticulum membrane</location>
        <topology evidence="1">Multi-pass membrane protein</topology>
    </subcellularLocation>
    <subcellularLocation>
        <location evidence="2">Microsome membrane</location>
    </subcellularLocation>
</comment>
<feature type="transmembrane region" description="Helical" evidence="13">
    <location>
        <begin position="6"/>
        <end position="29"/>
    </location>
</feature>
<sequence length="124" mass="13590">MRDAPLSVLYAPNAILGYALFAFGMAANIHSDYILRTLRQPGETAYKIPRGGLFEYVSGAHFVGEIIEWIGFATATGFVSAPAAFAAFNVMGIGTRAIATHEWSVSYFGDKYPQGRKRLIPLVW</sequence>
<evidence type="ECO:0000256" key="7">
    <source>
        <dbReference type="ARBA" id="ARBA00022848"/>
    </source>
</evidence>
<keyword evidence="9 13" id="KW-1133">Transmembrane helix</keyword>
<evidence type="ECO:0000256" key="12">
    <source>
        <dbReference type="ARBA" id="ARBA00023136"/>
    </source>
</evidence>
<dbReference type="EMBL" id="JWZX01003235">
    <property type="protein sequence ID" value="KOO22951.1"/>
    <property type="molecule type" value="Genomic_DNA"/>
</dbReference>
<dbReference type="PANTHER" id="PTHR10556:SF57">
    <property type="entry name" value="3-OXO-5-ALPHA-STEROID 4-DEHYDROGENASE 1"/>
    <property type="match status" value="1"/>
</dbReference>
<dbReference type="GO" id="GO:0030154">
    <property type="term" value="P:cell differentiation"/>
    <property type="evidence" value="ECO:0007669"/>
    <property type="project" value="UniProtKB-KW"/>
</dbReference>
<evidence type="ECO:0000256" key="2">
    <source>
        <dbReference type="ARBA" id="ARBA00004524"/>
    </source>
</evidence>
<keyword evidence="16" id="KW-1185">Reference proteome</keyword>
<keyword evidence="4 13" id="KW-0812">Transmembrane</keyword>
<accession>A0A0M0J8Q7</accession>
<evidence type="ECO:0000256" key="1">
    <source>
        <dbReference type="ARBA" id="ARBA00004477"/>
    </source>
</evidence>
<name>A0A0M0J8Q7_9EUKA</name>
<dbReference type="PANTHER" id="PTHR10556">
    <property type="entry name" value="3-OXO-5-ALPHA-STEROID 4-DEHYDROGENASE"/>
    <property type="match status" value="1"/>
</dbReference>
<keyword evidence="7" id="KW-0492">Microsome</keyword>
<keyword evidence="11" id="KW-0443">Lipid metabolism</keyword>
<evidence type="ECO:0000256" key="10">
    <source>
        <dbReference type="ARBA" id="ARBA00023002"/>
    </source>
</evidence>
<dbReference type="GO" id="GO:0006694">
    <property type="term" value="P:steroid biosynthetic process"/>
    <property type="evidence" value="ECO:0007669"/>
    <property type="project" value="TreeGrafter"/>
</dbReference>
<organism evidence="15 16">
    <name type="scientific">Chrysochromulina tobinii</name>
    <dbReference type="NCBI Taxonomy" id="1460289"/>
    <lineage>
        <taxon>Eukaryota</taxon>
        <taxon>Haptista</taxon>
        <taxon>Haptophyta</taxon>
        <taxon>Prymnesiophyceae</taxon>
        <taxon>Prymnesiales</taxon>
        <taxon>Chrysochromulinaceae</taxon>
        <taxon>Chrysochromulina</taxon>
    </lineage>
</organism>
<evidence type="ECO:0000256" key="4">
    <source>
        <dbReference type="ARBA" id="ARBA00022692"/>
    </source>
</evidence>
<gene>
    <name evidence="15" type="ORF">Ctob_003259</name>
</gene>
<evidence type="ECO:0000256" key="3">
    <source>
        <dbReference type="ARBA" id="ARBA00007742"/>
    </source>
</evidence>
<keyword evidence="12 13" id="KW-0472">Membrane</keyword>
<evidence type="ECO:0000256" key="13">
    <source>
        <dbReference type="SAM" id="Phobius"/>
    </source>
</evidence>
<feature type="domain" description="3-oxo-5-alpha-steroid 4-dehydrogenase C-terminal" evidence="14">
    <location>
        <begin position="11"/>
        <end position="124"/>
    </location>
</feature>
<comment type="caution">
    <text evidence="15">The sequence shown here is derived from an EMBL/GenBank/DDBJ whole genome shotgun (WGS) entry which is preliminary data.</text>
</comment>
<dbReference type="InterPro" id="IPR001104">
    <property type="entry name" value="3-oxo-5_a-steroid_4-DH_C"/>
</dbReference>
<evidence type="ECO:0000256" key="6">
    <source>
        <dbReference type="ARBA" id="ARBA00022824"/>
    </source>
</evidence>
<evidence type="ECO:0000313" key="16">
    <source>
        <dbReference type="Proteomes" id="UP000037460"/>
    </source>
</evidence>
<keyword evidence="8" id="KW-0521">NADP</keyword>
<dbReference type="Proteomes" id="UP000037460">
    <property type="component" value="Unassembled WGS sequence"/>
</dbReference>
<dbReference type="Pfam" id="PF02544">
    <property type="entry name" value="Steroid_dh"/>
    <property type="match status" value="1"/>
</dbReference>
<evidence type="ECO:0000256" key="9">
    <source>
        <dbReference type="ARBA" id="ARBA00022989"/>
    </source>
</evidence>
<proteinExistence type="inferred from homology"/>
<protein>
    <submittedName>
        <fullName evidence="15">3-oxo-5-alpha-steroid 4-dehydrogenase 1</fullName>
    </submittedName>
</protein>
<dbReference type="GO" id="GO:0003865">
    <property type="term" value="F:3-oxo-5-alpha-steroid 4-dehydrogenase activity"/>
    <property type="evidence" value="ECO:0007669"/>
    <property type="project" value="TreeGrafter"/>
</dbReference>
<evidence type="ECO:0000313" key="15">
    <source>
        <dbReference type="EMBL" id="KOO22951.1"/>
    </source>
</evidence>
<dbReference type="PROSITE" id="PS50244">
    <property type="entry name" value="S5A_REDUCTASE"/>
    <property type="match status" value="1"/>
</dbReference>
<dbReference type="AlphaFoldDB" id="A0A0M0J8Q7"/>